<dbReference type="GO" id="GO:0006629">
    <property type="term" value="P:lipid metabolic process"/>
    <property type="evidence" value="ECO:0007669"/>
    <property type="project" value="TreeGrafter"/>
</dbReference>
<dbReference type="InterPro" id="IPR003057">
    <property type="entry name" value="Invtbrt_color"/>
</dbReference>
<keyword evidence="5" id="KW-1015">Disulfide bond</keyword>
<dbReference type="InterPro" id="IPR012674">
    <property type="entry name" value="Calycin"/>
</dbReference>
<evidence type="ECO:0000256" key="1">
    <source>
        <dbReference type="ARBA" id="ARBA00004613"/>
    </source>
</evidence>
<evidence type="ECO:0000313" key="8">
    <source>
        <dbReference type="EMBL" id="ABJ96357.1"/>
    </source>
</evidence>
<keyword evidence="4" id="KW-0732">Signal</keyword>
<dbReference type="PANTHER" id="PTHR10612">
    <property type="entry name" value="APOLIPOPROTEIN D"/>
    <property type="match status" value="1"/>
</dbReference>
<protein>
    <submittedName>
        <fullName evidence="8">Salivary lipocalin</fullName>
    </submittedName>
</protein>
<evidence type="ECO:0000256" key="5">
    <source>
        <dbReference type="ARBA" id="ARBA00023157"/>
    </source>
</evidence>
<dbReference type="PANTHER" id="PTHR10612:SF34">
    <property type="entry name" value="APOLIPOPROTEIN D"/>
    <property type="match status" value="1"/>
</dbReference>
<comment type="similarity">
    <text evidence="7">Belongs to the calycin superfamily. Triabin family.</text>
</comment>
<dbReference type="EMBL" id="DQ927285">
    <property type="protein sequence ID" value="ABJ96357.1"/>
    <property type="molecule type" value="mRNA"/>
</dbReference>
<evidence type="ECO:0000256" key="7">
    <source>
        <dbReference type="ARBA" id="ARBA00034121"/>
    </source>
</evidence>
<organism evidence="8">
    <name type="scientific">Triatoma brasiliensis</name>
    <name type="common">Blood-sucking bug</name>
    <dbReference type="NCBI Taxonomy" id="65344"/>
    <lineage>
        <taxon>Eukaryota</taxon>
        <taxon>Metazoa</taxon>
        <taxon>Ecdysozoa</taxon>
        <taxon>Arthropoda</taxon>
        <taxon>Hexapoda</taxon>
        <taxon>Insecta</taxon>
        <taxon>Pterygota</taxon>
        <taxon>Neoptera</taxon>
        <taxon>Paraneoptera</taxon>
        <taxon>Hemiptera</taxon>
        <taxon>Heteroptera</taxon>
        <taxon>Panheteroptera</taxon>
        <taxon>Cimicomorpha</taxon>
        <taxon>Reduviidae</taxon>
        <taxon>Triatominae</taxon>
        <taxon>Triatoma</taxon>
    </lineage>
</organism>
<comment type="subcellular location">
    <subcellularLocation>
        <location evidence="1">Secreted</location>
    </subcellularLocation>
</comment>
<dbReference type="GO" id="GO:0030682">
    <property type="term" value="P:symbiont-mediated perturbation of host defenses"/>
    <property type="evidence" value="ECO:0007669"/>
    <property type="project" value="InterPro"/>
</dbReference>
<reference evidence="8" key="1">
    <citation type="journal article" date="2007" name="Insect Biochem. Mol. Biol.">
        <title>The sialotranscriptome of the blood-sucking bug Triatoma brasiliensis (Hemiptera, Triatominae).</title>
        <authorList>
            <person name="Santos A."/>
            <person name="Ribeiro J.M."/>
            <person name="Lehane M.J."/>
            <person name="Gontijo N.F."/>
            <person name="Veloso A.B."/>
            <person name="Sant'Anna M.R."/>
            <person name="Nascimento Araujo R."/>
            <person name="Grisard E.C."/>
            <person name="Pereira M.H."/>
        </authorList>
    </citation>
    <scope>NUCLEOTIDE SEQUENCE</scope>
</reference>
<dbReference type="AlphaFoldDB" id="A0MK95"/>
<name>A0MK95_TRIBS</name>
<dbReference type="Pfam" id="PF03973">
    <property type="entry name" value="Triabin"/>
    <property type="match status" value="1"/>
</dbReference>
<dbReference type="CDD" id="cd19423">
    <property type="entry name" value="lipocalin_LTBP1-like"/>
    <property type="match status" value="1"/>
</dbReference>
<dbReference type="InterPro" id="IPR005657">
    <property type="entry name" value="Triabi/Procalin"/>
</dbReference>
<keyword evidence="3" id="KW-0800">Toxin</keyword>
<dbReference type="GO" id="GO:0000302">
    <property type="term" value="P:response to reactive oxygen species"/>
    <property type="evidence" value="ECO:0007669"/>
    <property type="project" value="TreeGrafter"/>
</dbReference>
<dbReference type="GO" id="GO:0090729">
    <property type="term" value="F:toxin activity"/>
    <property type="evidence" value="ECO:0007669"/>
    <property type="project" value="UniProtKB-KW"/>
</dbReference>
<dbReference type="PRINTS" id="PR01273">
    <property type="entry name" value="INVTBRTCOLOR"/>
</dbReference>
<dbReference type="GO" id="GO:0031409">
    <property type="term" value="F:pigment binding"/>
    <property type="evidence" value="ECO:0007669"/>
    <property type="project" value="InterPro"/>
</dbReference>
<accession>A0MK95</accession>
<dbReference type="Gene3D" id="2.40.128.20">
    <property type="match status" value="1"/>
</dbReference>
<evidence type="ECO:0000256" key="3">
    <source>
        <dbReference type="ARBA" id="ARBA00022656"/>
    </source>
</evidence>
<keyword evidence="2" id="KW-0964">Secreted</keyword>
<evidence type="ECO:0000256" key="6">
    <source>
        <dbReference type="ARBA" id="ARBA00023240"/>
    </source>
</evidence>
<sequence length="184" mass="20922">MKRACVILWNPDVYSCSRSPCQNPLQAVQNLDINKFFTGSWYATYMKNASSEATCREYQFSMSEGLIKLNATGKYTFDGQKKDYVTTCSSTSGKQLNPAGPFLLKCMHTVNKKGKPIFFDLTWTVIETDYQHYALAYRCTKYDENSIHSGNLVILQRTKTADTSSATDILKNRNLPLSDFRKLC</sequence>
<dbReference type="SUPFAM" id="SSF50814">
    <property type="entry name" value="Lipocalins"/>
    <property type="match status" value="1"/>
</dbReference>
<dbReference type="GO" id="GO:0005737">
    <property type="term" value="C:cytoplasm"/>
    <property type="evidence" value="ECO:0007669"/>
    <property type="project" value="TreeGrafter"/>
</dbReference>
<keyword evidence="6" id="KW-1199">Hemostasis impairing toxin</keyword>
<proteinExistence type="evidence at transcript level"/>
<evidence type="ECO:0000256" key="4">
    <source>
        <dbReference type="ARBA" id="ARBA00022729"/>
    </source>
</evidence>
<evidence type="ECO:0000256" key="2">
    <source>
        <dbReference type="ARBA" id="ARBA00022525"/>
    </source>
</evidence>
<dbReference type="GO" id="GO:0005576">
    <property type="term" value="C:extracellular region"/>
    <property type="evidence" value="ECO:0007669"/>
    <property type="project" value="UniProtKB-SubCell"/>
</dbReference>